<evidence type="ECO:0000256" key="5">
    <source>
        <dbReference type="ARBA" id="ARBA00023002"/>
    </source>
</evidence>
<evidence type="ECO:0000256" key="4">
    <source>
        <dbReference type="ARBA" id="ARBA00022827"/>
    </source>
</evidence>
<keyword evidence="8" id="KW-1185">Reference proteome</keyword>
<gene>
    <name evidence="7" type="ORF">JAO82_00275</name>
</gene>
<keyword evidence="3" id="KW-0285">Flavoprotein</keyword>
<reference evidence="7" key="1">
    <citation type="submission" date="2020-12" db="EMBL/GenBank/DDBJ databases">
        <title>Pontibaca salina gen. nov., sp. nov., isolated from marine sediment.</title>
        <authorList>
            <person name="Bo J."/>
            <person name="Wang S."/>
            <person name="Song X."/>
            <person name="Du Z."/>
        </authorList>
    </citation>
    <scope>NUCLEOTIDE SEQUENCE</scope>
    <source>
        <strain evidence="7">S1109L</strain>
    </source>
</reference>
<dbReference type="InterPro" id="IPR036188">
    <property type="entry name" value="FAD/NAD-bd_sf"/>
</dbReference>
<keyword evidence="4" id="KW-0274">FAD</keyword>
<evidence type="ECO:0000259" key="6">
    <source>
        <dbReference type="Pfam" id="PF05199"/>
    </source>
</evidence>
<keyword evidence="5" id="KW-0560">Oxidoreductase</keyword>
<evidence type="ECO:0000313" key="7">
    <source>
        <dbReference type="EMBL" id="MBI6628304.1"/>
    </source>
</evidence>
<organism evidence="7 8">
    <name type="scientific">Pontibaca salina</name>
    <dbReference type="NCBI Taxonomy" id="2795731"/>
    <lineage>
        <taxon>Bacteria</taxon>
        <taxon>Pseudomonadati</taxon>
        <taxon>Pseudomonadota</taxon>
        <taxon>Alphaproteobacteria</taxon>
        <taxon>Rhodobacterales</taxon>
        <taxon>Roseobacteraceae</taxon>
        <taxon>Pontibaca</taxon>
    </lineage>
</organism>
<dbReference type="Proteomes" id="UP000613255">
    <property type="component" value="Unassembled WGS sequence"/>
</dbReference>
<comment type="caution">
    <text evidence="7">The sequence shown here is derived from an EMBL/GenBank/DDBJ whole genome shotgun (WGS) entry which is preliminary data.</text>
</comment>
<proteinExistence type="inferred from homology"/>
<dbReference type="InterPro" id="IPR051473">
    <property type="entry name" value="P2Ox-like"/>
</dbReference>
<dbReference type="GO" id="GO:0016614">
    <property type="term" value="F:oxidoreductase activity, acting on CH-OH group of donors"/>
    <property type="evidence" value="ECO:0007669"/>
    <property type="project" value="InterPro"/>
</dbReference>
<dbReference type="Gene3D" id="3.50.50.60">
    <property type="entry name" value="FAD/NAD(P)-binding domain"/>
    <property type="match status" value="2"/>
</dbReference>
<dbReference type="PANTHER" id="PTHR42784">
    <property type="entry name" value="PYRANOSE 2-OXIDASE"/>
    <property type="match status" value="1"/>
</dbReference>
<name>A0A934M202_9RHOB</name>
<accession>A0A934M202</accession>
<dbReference type="AlphaFoldDB" id="A0A934M202"/>
<dbReference type="SUPFAM" id="SSF51905">
    <property type="entry name" value="FAD/NAD(P)-binding domain"/>
    <property type="match status" value="1"/>
</dbReference>
<dbReference type="InterPro" id="IPR007867">
    <property type="entry name" value="GMC_OxRtase_C"/>
</dbReference>
<evidence type="ECO:0000256" key="3">
    <source>
        <dbReference type="ARBA" id="ARBA00022630"/>
    </source>
</evidence>
<dbReference type="PANTHER" id="PTHR42784:SF1">
    <property type="entry name" value="PYRANOSE 2-OXIDASE"/>
    <property type="match status" value="1"/>
</dbReference>
<dbReference type="Pfam" id="PF05199">
    <property type="entry name" value="GMC_oxred_C"/>
    <property type="match status" value="1"/>
</dbReference>
<protein>
    <submittedName>
        <fullName evidence="7">GMC family oxidoreductase</fullName>
    </submittedName>
</protein>
<evidence type="ECO:0000256" key="2">
    <source>
        <dbReference type="ARBA" id="ARBA00010790"/>
    </source>
</evidence>
<comment type="similarity">
    <text evidence="2">Belongs to the GMC oxidoreductase family.</text>
</comment>
<evidence type="ECO:0000313" key="8">
    <source>
        <dbReference type="Proteomes" id="UP000613255"/>
    </source>
</evidence>
<evidence type="ECO:0000256" key="1">
    <source>
        <dbReference type="ARBA" id="ARBA00001974"/>
    </source>
</evidence>
<sequence>MTAKAALAQGKSVLVIERGGEYAPDETDRRTWWKESVHSSPAQENGYLHYRNSFENERKYFDDLVENESGLPPWSFKYNMWYGIGGASQMWSGMSWRLAPEDFQTETYYGYGKDWPISYADIAPFYDRAEQFLEVAGPAGETRQRFKYWPWDNDFVYPHFPLSYLDNKFQTVLGDLGELVPQPHAVRNRPADEGGCVGAKTCVSYCAARAIFKGNERILPEIMFNDNLEILFETAVTCLNWDIDAARITNVTCKTHGEDQPFPIEAETFFLCGNAFENIRLIKYSEAQTGKSFGQSSQWVGRCFSSHASVTYTVVMNEDVFPVRGRPTHGSVIEWVRRDPGTREGGITLEVWNNDFTLGYGPWQHFDAHVQQGHWGGHLFNLLDSFERRFCISMIFETEMTAEKRLTLSPHAVDKFGIPIGRVDLGLSEMDERTLARLEELAAEIGARDGIAQFFQNGRGINGNHPLGGLRMSLSAETGVVNDRCRSHDFRNLYILGGGAFCSTGSFNPTLTITAMAIRAFEDPELGWNDVPY</sequence>
<feature type="domain" description="Glucose-methanol-choline oxidoreductase C-terminal" evidence="6">
    <location>
        <begin position="444"/>
        <end position="517"/>
    </location>
</feature>
<comment type="cofactor">
    <cofactor evidence="1">
        <name>FAD</name>
        <dbReference type="ChEBI" id="CHEBI:57692"/>
    </cofactor>
</comment>
<dbReference type="EMBL" id="JAEIJD010000001">
    <property type="protein sequence ID" value="MBI6628304.1"/>
    <property type="molecule type" value="Genomic_DNA"/>
</dbReference>